<reference evidence="3" key="2">
    <citation type="submission" date="2019-10" db="EMBL/GenBank/DDBJ databases">
        <title>A de novo genome assembly of a pear dwarfing rootstock.</title>
        <authorList>
            <person name="Wang F."/>
            <person name="Wang J."/>
            <person name="Li S."/>
            <person name="Zhang Y."/>
            <person name="Fang M."/>
            <person name="Ma L."/>
            <person name="Zhao Y."/>
            <person name="Jiang S."/>
        </authorList>
    </citation>
    <scope>NUCLEOTIDE SEQUENCE [LARGE SCALE GENOMIC DNA]</scope>
</reference>
<dbReference type="EMBL" id="SMOL01000160">
    <property type="protein sequence ID" value="KAB2626118.1"/>
    <property type="molecule type" value="Genomic_DNA"/>
</dbReference>
<reference evidence="2 3" key="1">
    <citation type="submission" date="2019-09" db="EMBL/GenBank/DDBJ databases">
        <authorList>
            <person name="Ou C."/>
        </authorList>
    </citation>
    <scope>NUCLEOTIDE SEQUENCE [LARGE SCALE GENOMIC DNA]</scope>
    <source>
        <strain evidence="2">S2</strain>
        <tissue evidence="2">Leaf</tissue>
    </source>
</reference>
<feature type="region of interest" description="Disordered" evidence="1">
    <location>
        <begin position="50"/>
        <end position="84"/>
    </location>
</feature>
<sequence>MGSNIHGPTIVMKGHGNGGDDGGENGEGGSGHIVAWLMASENVVIMVSASSPEGSSGKSAVAPDTHRKTPKSLYPTTIGLSMAQ</sequence>
<evidence type="ECO:0000256" key="1">
    <source>
        <dbReference type="SAM" id="MobiDB-lite"/>
    </source>
</evidence>
<proteinExistence type="predicted"/>
<feature type="compositionally biased region" description="Polar residues" evidence="1">
    <location>
        <begin position="74"/>
        <end position="84"/>
    </location>
</feature>
<evidence type="ECO:0000313" key="3">
    <source>
        <dbReference type="Proteomes" id="UP000327157"/>
    </source>
</evidence>
<accession>A0A5N5HEQ6</accession>
<comment type="caution">
    <text evidence="2">The sequence shown here is derived from an EMBL/GenBank/DDBJ whole genome shotgun (WGS) entry which is preliminary data.</text>
</comment>
<feature type="compositionally biased region" description="Low complexity" evidence="1">
    <location>
        <begin position="50"/>
        <end position="60"/>
    </location>
</feature>
<name>A0A5N5HEQ6_9ROSA</name>
<gene>
    <name evidence="2" type="ORF">D8674_017778</name>
</gene>
<keyword evidence="3" id="KW-1185">Reference proteome</keyword>
<dbReference type="AlphaFoldDB" id="A0A5N5HEQ6"/>
<dbReference type="Proteomes" id="UP000327157">
    <property type="component" value="Chromosome 16"/>
</dbReference>
<organism evidence="2 3">
    <name type="scientific">Pyrus ussuriensis x Pyrus communis</name>
    <dbReference type="NCBI Taxonomy" id="2448454"/>
    <lineage>
        <taxon>Eukaryota</taxon>
        <taxon>Viridiplantae</taxon>
        <taxon>Streptophyta</taxon>
        <taxon>Embryophyta</taxon>
        <taxon>Tracheophyta</taxon>
        <taxon>Spermatophyta</taxon>
        <taxon>Magnoliopsida</taxon>
        <taxon>eudicotyledons</taxon>
        <taxon>Gunneridae</taxon>
        <taxon>Pentapetalae</taxon>
        <taxon>rosids</taxon>
        <taxon>fabids</taxon>
        <taxon>Rosales</taxon>
        <taxon>Rosaceae</taxon>
        <taxon>Amygdaloideae</taxon>
        <taxon>Maleae</taxon>
        <taxon>Pyrus</taxon>
    </lineage>
</organism>
<feature type="compositionally biased region" description="Gly residues" evidence="1">
    <location>
        <begin position="15"/>
        <end position="31"/>
    </location>
</feature>
<feature type="region of interest" description="Disordered" evidence="1">
    <location>
        <begin position="1"/>
        <end position="32"/>
    </location>
</feature>
<evidence type="ECO:0000313" key="2">
    <source>
        <dbReference type="EMBL" id="KAB2626118.1"/>
    </source>
</evidence>
<protein>
    <submittedName>
        <fullName evidence="2">Uncharacterized protein</fullName>
    </submittedName>
</protein>
<reference evidence="2 3" key="3">
    <citation type="submission" date="2019-11" db="EMBL/GenBank/DDBJ databases">
        <title>A de novo genome assembly of a pear dwarfing rootstock.</title>
        <authorList>
            <person name="Wang F."/>
            <person name="Wang J."/>
            <person name="Li S."/>
            <person name="Zhang Y."/>
            <person name="Fang M."/>
            <person name="Ma L."/>
            <person name="Zhao Y."/>
            <person name="Jiang S."/>
        </authorList>
    </citation>
    <scope>NUCLEOTIDE SEQUENCE [LARGE SCALE GENOMIC DNA]</scope>
    <source>
        <strain evidence="2">S2</strain>
        <tissue evidence="2">Leaf</tissue>
    </source>
</reference>